<accession>A0A2R4C3W5</accession>
<reference evidence="1 2" key="1">
    <citation type="submission" date="2018-03" db="EMBL/GenBank/DDBJ databases">
        <title>Massilia armeniaca sp. nov., isolated from desert soil.</title>
        <authorList>
            <person name="Huang H."/>
            <person name="Ren M."/>
        </authorList>
    </citation>
    <scope>NUCLEOTIDE SEQUENCE [LARGE SCALE GENOMIC DNA]</scope>
    <source>
        <strain evidence="1 2">ZMN-3</strain>
    </source>
</reference>
<dbReference type="InterPro" id="IPR029044">
    <property type="entry name" value="Nucleotide-diphossugar_trans"/>
</dbReference>
<keyword evidence="1" id="KW-0808">Transferase</keyword>
<dbReference type="RefSeq" id="WP_107139656.1">
    <property type="nucleotide sequence ID" value="NZ_CP028324.1"/>
</dbReference>
<dbReference type="Proteomes" id="UP000240505">
    <property type="component" value="Chromosome"/>
</dbReference>
<dbReference type="Gene3D" id="3.90.550.10">
    <property type="entry name" value="Spore Coat Polysaccharide Biosynthesis Protein SpsA, Chain A"/>
    <property type="match status" value="1"/>
</dbReference>
<dbReference type="InterPro" id="IPR003329">
    <property type="entry name" value="Cytidylyl_trans"/>
</dbReference>
<dbReference type="EMBL" id="CP028324">
    <property type="protein sequence ID" value="AVR94305.1"/>
    <property type="molecule type" value="Genomic_DNA"/>
</dbReference>
<sequence length="230" mass="25086">MRLAIIPARGGSKRIPRKNIKPFAGQPMIAYAIRAAQQSGLFDRIVVSTDDDEIAAIARQFGAEVPFMRPPELSDDHAGTVPVIAHAIDACAALGWQATQVCCIYPGVPLLRVADLRAAHALLDAGDADYAFTVAPFPAAVQRALRRGADGKMAPFNPEFVRTRTQDLEPGYYDAGQFYWGTAAAWQRGQSPHENGKGLVIPEWRAVDIDTPDDWRRAELAFQAFAGIED</sequence>
<dbReference type="PANTHER" id="PTHR21485">
    <property type="entry name" value="HAD SUPERFAMILY MEMBERS CMAS AND KDSC"/>
    <property type="match status" value="1"/>
</dbReference>
<proteinExistence type="predicted"/>
<dbReference type="PANTHER" id="PTHR21485:SF6">
    <property type="entry name" value="N-ACYLNEURAMINATE CYTIDYLYLTRANSFERASE-RELATED"/>
    <property type="match status" value="1"/>
</dbReference>
<dbReference type="KEGG" id="masz:C9I28_00215"/>
<keyword evidence="2" id="KW-1185">Reference proteome</keyword>
<dbReference type="OrthoDB" id="9805604at2"/>
<dbReference type="Pfam" id="PF02348">
    <property type="entry name" value="CTP_transf_3"/>
    <property type="match status" value="1"/>
</dbReference>
<evidence type="ECO:0000313" key="2">
    <source>
        <dbReference type="Proteomes" id="UP000240505"/>
    </source>
</evidence>
<protein>
    <submittedName>
        <fullName evidence="1">Pseudaminic acid cytidylyltransferase</fullName>
    </submittedName>
</protein>
<name>A0A2R4C3W5_9BURK</name>
<gene>
    <name evidence="1" type="primary">pseF</name>
    <name evidence="1" type="ORF">C9I28_00215</name>
</gene>
<dbReference type="InterPro" id="IPR050793">
    <property type="entry name" value="CMP-NeuNAc_synthase"/>
</dbReference>
<organism evidence="1 2">
    <name type="scientific">Pseudoduganella armeniaca</name>
    <dbReference type="NCBI Taxonomy" id="2072590"/>
    <lineage>
        <taxon>Bacteria</taxon>
        <taxon>Pseudomonadati</taxon>
        <taxon>Pseudomonadota</taxon>
        <taxon>Betaproteobacteria</taxon>
        <taxon>Burkholderiales</taxon>
        <taxon>Oxalobacteraceae</taxon>
        <taxon>Telluria group</taxon>
        <taxon>Pseudoduganella</taxon>
    </lineage>
</organism>
<dbReference type="AlphaFoldDB" id="A0A2R4C3W5"/>
<dbReference type="CDD" id="cd02513">
    <property type="entry name" value="CMP-NeuAc_Synthase"/>
    <property type="match status" value="1"/>
</dbReference>
<keyword evidence="1" id="KW-0548">Nucleotidyltransferase</keyword>
<dbReference type="GO" id="GO:0008781">
    <property type="term" value="F:N-acylneuraminate cytidylyltransferase activity"/>
    <property type="evidence" value="ECO:0007669"/>
    <property type="project" value="TreeGrafter"/>
</dbReference>
<evidence type="ECO:0000313" key="1">
    <source>
        <dbReference type="EMBL" id="AVR94305.1"/>
    </source>
</evidence>
<dbReference type="InterPro" id="IPR020039">
    <property type="entry name" value="PseF"/>
</dbReference>
<dbReference type="NCBIfam" id="TIGR03584">
    <property type="entry name" value="PseF"/>
    <property type="match status" value="1"/>
</dbReference>
<dbReference type="SUPFAM" id="SSF53448">
    <property type="entry name" value="Nucleotide-diphospho-sugar transferases"/>
    <property type="match status" value="1"/>
</dbReference>